<evidence type="ECO:0000256" key="5">
    <source>
        <dbReference type="SAM" id="SignalP"/>
    </source>
</evidence>
<feature type="compositionally biased region" description="Low complexity" evidence="3">
    <location>
        <begin position="1032"/>
        <end position="1047"/>
    </location>
</feature>
<feature type="compositionally biased region" description="Polar residues" evidence="3">
    <location>
        <begin position="361"/>
        <end position="387"/>
    </location>
</feature>
<feature type="compositionally biased region" description="Low complexity" evidence="3">
    <location>
        <begin position="618"/>
        <end position="630"/>
    </location>
</feature>
<keyword evidence="4" id="KW-0812">Transmembrane</keyword>
<keyword evidence="4" id="KW-0472">Membrane</keyword>
<feature type="compositionally biased region" description="Gly residues" evidence="3">
    <location>
        <begin position="1083"/>
        <end position="1094"/>
    </location>
</feature>
<dbReference type="InterPro" id="IPR011043">
    <property type="entry name" value="Gal_Oxase/kelch_b-propeller"/>
</dbReference>
<feature type="compositionally biased region" description="Gly residues" evidence="3">
    <location>
        <begin position="389"/>
        <end position="426"/>
    </location>
</feature>
<dbReference type="SUPFAM" id="SSF117281">
    <property type="entry name" value="Kelch motif"/>
    <property type="match status" value="1"/>
</dbReference>
<keyword evidence="7" id="KW-1185">Reference proteome</keyword>
<dbReference type="Pfam" id="PF24681">
    <property type="entry name" value="Kelch_KLHDC2_KLHL20_DRC7"/>
    <property type="match status" value="1"/>
</dbReference>
<evidence type="ECO:0000256" key="1">
    <source>
        <dbReference type="ARBA" id="ARBA00022441"/>
    </source>
</evidence>
<feature type="region of interest" description="Disordered" evidence="3">
    <location>
        <begin position="786"/>
        <end position="869"/>
    </location>
</feature>
<feature type="region of interest" description="Disordered" evidence="3">
    <location>
        <begin position="748"/>
        <end position="767"/>
    </location>
</feature>
<feature type="transmembrane region" description="Helical" evidence="4">
    <location>
        <begin position="441"/>
        <end position="464"/>
    </location>
</feature>
<proteinExistence type="predicted"/>
<sequence length="1094" mass="116561">MSTWNMGQLPLILFLSLIDLAAYAYTPQPRWGQAAALINDALYVQGGMVDPFNSHSYTGAPITNDLLYLPLSSSFDVSSPPWQLLSDSSNSSQSQGPQVAWHTMSAYNISQMLIFGGFPSYNSDQVLPDRPDSAWVLDVLDRSNPIFTQEPPSWGNEPLRRMHHSAVTNRNGLVFIVGGEKADLSKIAHSDHYVFDVSGPSFTQLPSDNGPGGITGQQSIILPNGTMLVFGGYDQPNNQMVPFSTVWVLDTTASSYSWASWAVSTTNLPTPRRAFAAVLIDGGKILIQGGSDSDFSQTYNDGWMLDLTQNPLTWSPVSSLTQVGQRRDHFAVSYGSQVIFGFGYSTSGAASVTMQVYNPSDGSYSSSFTPPATPSVTQTIPISTETAGSGSGSGSNGGHSTGTPGSGDGGDGNGDGGTDGGGGGGDPQDPNNSNSNGRTTAIAVGTTLGVLAALVIGILVVYYVRRQGRIADEERRFMLLSEDLGGGGSPHLEEGLRSTHALGEKHDFGSMFKKFKFGSALTAVPAVGLAVIRRTPQRRDMLADEDTRNFSPTPWYNFRRGSSWSLRSAMRFKSRDSSTSSYVNLDNPPTPWNEKIDPFSDGAAVMRDGETGYIGAAAPGHGGIAMPSSNRSRRDVSYSSSRTDYSYGDPFADPFSDPYDDIEEVPRAPSSAAHRPYPRPSQPLTVDTLLPLSTRIHTLSPVTEASRGTMSQSDQSNLTPSISSHNTNSNEQGGTISPFDTLSGATSISSFNASPRPSSLIDSGNYQPMRRSNSWWTRFAHTGFLDRRASGGSSRRHNVVGAGGMPEIRDPNPPPRLVAIEESQHSASPDNESPKSNRSNSIKRALSRGGGSKVYRGGQHGKSLSSLRTADSDAIERMAGMDVVQRERTGSHGTRGSSAGMSMDSGHTADEMMWIPEDGIGKLVNRDVGTSLSVQSPVEMSNAEAVGLLDAQREEEENEEVGWRRSPLPFSKMTSTPPSISTPSSGASSSNSVTTRKSIAAGPSERRSRKISGNAVAARVRAFEQMSMDEASNSSSGSIPNSGGSHSPSPPRDARQGKKRTSVKYGLVPRQSLFVANPDGNHGQMGSGDSGVAS</sequence>
<dbReference type="OrthoDB" id="432528at2759"/>
<organism evidence="6 7">
    <name type="scientific">Dendrothele bispora (strain CBS 962.96)</name>
    <dbReference type="NCBI Taxonomy" id="1314807"/>
    <lineage>
        <taxon>Eukaryota</taxon>
        <taxon>Fungi</taxon>
        <taxon>Dikarya</taxon>
        <taxon>Basidiomycota</taxon>
        <taxon>Agaricomycotina</taxon>
        <taxon>Agaricomycetes</taxon>
        <taxon>Agaricomycetidae</taxon>
        <taxon>Agaricales</taxon>
        <taxon>Agaricales incertae sedis</taxon>
        <taxon>Dendrothele</taxon>
    </lineage>
</organism>
<name>A0A4S8MVG3_DENBC</name>
<feature type="compositionally biased region" description="Low complexity" evidence="3">
    <location>
        <begin position="637"/>
        <end position="649"/>
    </location>
</feature>
<keyword evidence="1" id="KW-0880">Kelch repeat</keyword>
<evidence type="ECO:0000256" key="3">
    <source>
        <dbReference type="SAM" id="MobiDB-lite"/>
    </source>
</evidence>
<evidence type="ECO:0000256" key="4">
    <source>
        <dbReference type="SAM" id="Phobius"/>
    </source>
</evidence>
<keyword evidence="2" id="KW-0677">Repeat</keyword>
<dbReference type="Gene3D" id="2.120.10.80">
    <property type="entry name" value="Kelch-type beta propeller"/>
    <property type="match status" value="2"/>
</dbReference>
<feature type="compositionally biased region" description="Polar residues" evidence="3">
    <location>
        <begin position="891"/>
        <end position="900"/>
    </location>
</feature>
<dbReference type="SUPFAM" id="SSF50965">
    <property type="entry name" value="Galactose oxidase, central domain"/>
    <property type="match status" value="1"/>
</dbReference>
<evidence type="ECO:0000313" key="6">
    <source>
        <dbReference type="EMBL" id="THV07267.1"/>
    </source>
</evidence>
<feature type="region of interest" description="Disordered" evidence="3">
    <location>
        <begin position="618"/>
        <end position="685"/>
    </location>
</feature>
<dbReference type="PANTHER" id="PTHR46093">
    <property type="entry name" value="ACYL-COA-BINDING DOMAIN-CONTAINING PROTEIN 5"/>
    <property type="match status" value="1"/>
</dbReference>
<gene>
    <name evidence="6" type="ORF">K435DRAFT_848217</name>
</gene>
<feature type="region of interest" description="Disordered" evidence="3">
    <location>
        <begin position="950"/>
        <end position="1094"/>
    </location>
</feature>
<keyword evidence="5" id="KW-0732">Signal</keyword>
<dbReference type="PANTHER" id="PTHR46093:SF18">
    <property type="entry name" value="FIBRONECTIN TYPE-III DOMAIN-CONTAINING PROTEIN"/>
    <property type="match status" value="1"/>
</dbReference>
<accession>A0A4S8MVG3</accession>
<reference evidence="6 7" key="1">
    <citation type="journal article" date="2019" name="Nat. Ecol. Evol.">
        <title>Megaphylogeny resolves global patterns of mushroom evolution.</title>
        <authorList>
            <person name="Varga T."/>
            <person name="Krizsan K."/>
            <person name="Foldi C."/>
            <person name="Dima B."/>
            <person name="Sanchez-Garcia M."/>
            <person name="Sanchez-Ramirez S."/>
            <person name="Szollosi G.J."/>
            <person name="Szarkandi J.G."/>
            <person name="Papp V."/>
            <person name="Albert L."/>
            <person name="Andreopoulos W."/>
            <person name="Angelini C."/>
            <person name="Antonin V."/>
            <person name="Barry K.W."/>
            <person name="Bougher N.L."/>
            <person name="Buchanan P."/>
            <person name="Buyck B."/>
            <person name="Bense V."/>
            <person name="Catcheside P."/>
            <person name="Chovatia M."/>
            <person name="Cooper J."/>
            <person name="Damon W."/>
            <person name="Desjardin D."/>
            <person name="Finy P."/>
            <person name="Geml J."/>
            <person name="Haridas S."/>
            <person name="Hughes K."/>
            <person name="Justo A."/>
            <person name="Karasinski D."/>
            <person name="Kautmanova I."/>
            <person name="Kiss B."/>
            <person name="Kocsube S."/>
            <person name="Kotiranta H."/>
            <person name="LaButti K.M."/>
            <person name="Lechner B.E."/>
            <person name="Liimatainen K."/>
            <person name="Lipzen A."/>
            <person name="Lukacs Z."/>
            <person name="Mihaltcheva S."/>
            <person name="Morgado L.N."/>
            <person name="Niskanen T."/>
            <person name="Noordeloos M.E."/>
            <person name="Ohm R.A."/>
            <person name="Ortiz-Santana B."/>
            <person name="Ovrebo C."/>
            <person name="Racz N."/>
            <person name="Riley R."/>
            <person name="Savchenko A."/>
            <person name="Shiryaev A."/>
            <person name="Soop K."/>
            <person name="Spirin V."/>
            <person name="Szebenyi C."/>
            <person name="Tomsovsky M."/>
            <person name="Tulloss R.E."/>
            <person name="Uehling J."/>
            <person name="Grigoriev I.V."/>
            <person name="Vagvolgyi C."/>
            <person name="Papp T."/>
            <person name="Martin F.M."/>
            <person name="Miettinen O."/>
            <person name="Hibbett D.S."/>
            <person name="Nagy L.G."/>
        </authorList>
    </citation>
    <scope>NUCLEOTIDE SEQUENCE [LARGE SCALE GENOMIC DNA]</scope>
    <source>
        <strain evidence="6 7">CBS 962.96</strain>
    </source>
</reference>
<feature type="region of interest" description="Disordered" evidence="3">
    <location>
        <begin position="361"/>
        <end position="438"/>
    </location>
</feature>
<feature type="compositionally biased region" description="Low complexity" evidence="3">
    <location>
        <begin position="971"/>
        <end position="995"/>
    </location>
</feature>
<keyword evidence="4" id="KW-1133">Transmembrane helix</keyword>
<dbReference type="AlphaFoldDB" id="A0A4S8MVG3"/>
<evidence type="ECO:0008006" key="8">
    <source>
        <dbReference type="Google" id="ProtNLM"/>
    </source>
</evidence>
<evidence type="ECO:0000256" key="2">
    <source>
        <dbReference type="ARBA" id="ARBA00022737"/>
    </source>
</evidence>
<protein>
    <recommendedName>
        <fullName evidence="8">Galactose oxidase</fullName>
    </recommendedName>
</protein>
<feature type="compositionally biased region" description="Polar residues" evidence="3">
    <location>
        <begin position="825"/>
        <end position="842"/>
    </location>
</feature>
<dbReference type="EMBL" id="ML179038">
    <property type="protein sequence ID" value="THV07267.1"/>
    <property type="molecule type" value="Genomic_DNA"/>
</dbReference>
<dbReference type="InterPro" id="IPR015915">
    <property type="entry name" value="Kelch-typ_b-propeller"/>
</dbReference>
<feature type="chain" id="PRO_5020542809" description="Galactose oxidase" evidence="5">
    <location>
        <begin position="25"/>
        <end position="1094"/>
    </location>
</feature>
<dbReference type="Proteomes" id="UP000297245">
    <property type="component" value="Unassembled WGS sequence"/>
</dbReference>
<evidence type="ECO:0000313" key="7">
    <source>
        <dbReference type="Proteomes" id="UP000297245"/>
    </source>
</evidence>
<feature type="signal peptide" evidence="5">
    <location>
        <begin position="1"/>
        <end position="24"/>
    </location>
</feature>
<feature type="region of interest" description="Disordered" evidence="3">
    <location>
        <begin position="701"/>
        <end position="741"/>
    </location>
</feature>
<feature type="region of interest" description="Disordered" evidence="3">
    <location>
        <begin position="885"/>
        <end position="906"/>
    </location>
</feature>
<dbReference type="CDD" id="cd12087">
    <property type="entry name" value="TM_EGFR-like"/>
    <property type="match status" value="1"/>
</dbReference>
<feature type="transmembrane region" description="Helical" evidence="4">
    <location>
        <begin position="515"/>
        <end position="532"/>
    </location>
</feature>